<dbReference type="AlphaFoldDB" id="A0A9X1I8A6"/>
<accession>A0A9X1I8A6</accession>
<keyword evidence="2" id="KW-1185">Reference proteome</keyword>
<dbReference type="RefSeq" id="WP_226697028.1">
    <property type="nucleotide sequence ID" value="NZ_JAJAPX010000009.1"/>
</dbReference>
<comment type="caution">
    <text evidence="1">The sequence shown here is derived from an EMBL/GenBank/DDBJ whole genome shotgun (WGS) entry which is preliminary data.</text>
</comment>
<dbReference type="PROSITE" id="PS51257">
    <property type="entry name" value="PROKAR_LIPOPROTEIN"/>
    <property type="match status" value="1"/>
</dbReference>
<protein>
    <submittedName>
        <fullName evidence="1">Uncharacterized protein</fullName>
    </submittedName>
</protein>
<gene>
    <name evidence="1" type="ORF">LG651_15555</name>
</gene>
<dbReference type="EMBL" id="JAJAPX010000009">
    <property type="protein sequence ID" value="MCB4809672.1"/>
    <property type="molecule type" value="Genomic_DNA"/>
</dbReference>
<sequence>MNLNKVLFLLILFLLISCNQKQKQIDKRNERVAEFEETKNSESEIKTQDFKKIVAEFSEQYEPKRSANFDSIPIDIIKAFKELRTIDKDAHEKYVTLIFTKLYAEHLQCCHQGYIIANRFKNDFDQEKVSMVNEFIFMSNYVNYEKIPEAWSSGIIEKWLTENPKLLEFEQIGKHKRIIDSISNKIANGDYWNN</sequence>
<name>A0A9X1I8A6_9FLAO</name>
<reference evidence="1" key="1">
    <citation type="submission" date="2021-10" db="EMBL/GenBank/DDBJ databases">
        <title>Tamlana sargassums sp. nov., and Tamlana laminarinivorans sp. nov., two new bacteria isolated from the brown alga.</title>
        <authorList>
            <person name="Li J."/>
        </authorList>
    </citation>
    <scope>NUCLEOTIDE SEQUENCE</scope>
    <source>
        <strain evidence="1">62-3</strain>
    </source>
</reference>
<evidence type="ECO:0000313" key="2">
    <source>
        <dbReference type="Proteomes" id="UP001139286"/>
    </source>
</evidence>
<dbReference type="Proteomes" id="UP001139286">
    <property type="component" value="Unassembled WGS sequence"/>
</dbReference>
<evidence type="ECO:0000313" key="1">
    <source>
        <dbReference type="EMBL" id="MCB4809672.1"/>
    </source>
</evidence>
<organism evidence="1 2">
    <name type="scientific">Neotamlana sargassicola</name>
    <dbReference type="NCBI Taxonomy" id="2883125"/>
    <lineage>
        <taxon>Bacteria</taxon>
        <taxon>Pseudomonadati</taxon>
        <taxon>Bacteroidota</taxon>
        <taxon>Flavobacteriia</taxon>
        <taxon>Flavobacteriales</taxon>
        <taxon>Flavobacteriaceae</taxon>
        <taxon>Neotamlana</taxon>
    </lineage>
</organism>
<proteinExistence type="predicted"/>